<dbReference type="GO" id="GO:0015293">
    <property type="term" value="F:symporter activity"/>
    <property type="evidence" value="ECO:0007669"/>
    <property type="project" value="UniProtKB-KW"/>
</dbReference>
<feature type="domain" description="Major facilitator superfamily (MFS) profile" evidence="12">
    <location>
        <begin position="22"/>
        <end position="430"/>
    </location>
</feature>
<keyword evidence="3" id="KW-0813">Transport</keyword>
<evidence type="ECO:0000256" key="2">
    <source>
        <dbReference type="ARBA" id="ARBA00008240"/>
    </source>
</evidence>
<feature type="transmembrane region" description="Helical" evidence="11">
    <location>
        <begin position="283"/>
        <end position="302"/>
    </location>
</feature>
<feature type="transmembrane region" description="Helical" evidence="11">
    <location>
        <begin position="375"/>
        <end position="398"/>
    </location>
</feature>
<dbReference type="SUPFAM" id="SSF103473">
    <property type="entry name" value="MFS general substrate transporter"/>
    <property type="match status" value="1"/>
</dbReference>
<feature type="transmembrane region" description="Helical" evidence="11">
    <location>
        <begin position="314"/>
        <end position="333"/>
    </location>
</feature>
<evidence type="ECO:0000256" key="8">
    <source>
        <dbReference type="ARBA" id="ARBA00023136"/>
    </source>
</evidence>
<comment type="subcellular location">
    <subcellularLocation>
        <location evidence="1">Cell membrane</location>
        <topology evidence="1">Multi-pass membrane protein</topology>
    </subcellularLocation>
</comment>
<keyword evidence="7 11" id="KW-1133">Transmembrane helix</keyword>
<dbReference type="InterPro" id="IPR011701">
    <property type="entry name" value="MFS"/>
</dbReference>
<keyword evidence="4" id="KW-1003">Cell membrane</keyword>
<evidence type="ECO:0000256" key="10">
    <source>
        <dbReference type="ARBA" id="ARBA00039918"/>
    </source>
</evidence>
<dbReference type="Proteomes" id="UP000638648">
    <property type="component" value="Unassembled WGS sequence"/>
</dbReference>
<keyword evidence="5 11" id="KW-0812">Transmembrane</keyword>
<feature type="transmembrane region" description="Helical" evidence="11">
    <location>
        <begin position="404"/>
        <end position="423"/>
    </location>
</feature>
<reference evidence="13" key="1">
    <citation type="submission" date="2020-10" db="EMBL/GenBank/DDBJ databases">
        <title>Sequencing the genomes of 1000 actinobacteria strains.</title>
        <authorList>
            <person name="Klenk H.-P."/>
        </authorList>
    </citation>
    <scope>NUCLEOTIDE SEQUENCE</scope>
    <source>
        <strain evidence="13">DSM 45354</strain>
    </source>
</reference>
<name>A0A927N7M0_9ACTN</name>
<dbReference type="Gene3D" id="1.20.1250.20">
    <property type="entry name" value="MFS general substrate transporter like domains"/>
    <property type="match status" value="2"/>
</dbReference>
<protein>
    <recommendedName>
        <fullName evidence="10">Putative proline/betaine transporter</fullName>
    </recommendedName>
</protein>
<proteinExistence type="inferred from homology"/>
<dbReference type="InterPro" id="IPR005829">
    <property type="entry name" value="Sugar_transporter_CS"/>
</dbReference>
<feature type="transmembrane region" description="Helical" evidence="11">
    <location>
        <begin position="59"/>
        <end position="82"/>
    </location>
</feature>
<dbReference type="AlphaFoldDB" id="A0A927N7M0"/>
<keyword evidence="8 11" id="KW-0472">Membrane</keyword>
<dbReference type="PANTHER" id="PTHR43528">
    <property type="entry name" value="ALPHA-KETOGLUTARATE PERMEASE"/>
    <property type="match status" value="1"/>
</dbReference>
<evidence type="ECO:0000256" key="1">
    <source>
        <dbReference type="ARBA" id="ARBA00004651"/>
    </source>
</evidence>
<evidence type="ECO:0000256" key="7">
    <source>
        <dbReference type="ARBA" id="ARBA00022989"/>
    </source>
</evidence>
<dbReference type="GO" id="GO:0005886">
    <property type="term" value="C:plasma membrane"/>
    <property type="evidence" value="ECO:0007669"/>
    <property type="project" value="UniProtKB-SubCell"/>
</dbReference>
<keyword evidence="6" id="KW-0769">Symport</keyword>
<dbReference type="EMBL" id="JADBEM010000001">
    <property type="protein sequence ID" value="MBE1613132.1"/>
    <property type="molecule type" value="Genomic_DNA"/>
</dbReference>
<evidence type="ECO:0000313" key="14">
    <source>
        <dbReference type="Proteomes" id="UP000638648"/>
    </source>
</evidence>
<feature type="transmembrane region" description="Helical" evidence="11">
    <location>
        <begin position="194"/>
        <end position="213"/>
    </location>
</feature>
<dbReference type="InterPro" id="IPR051084">
    <property type="entry name" value="H+-coupled_symporters"/>
</dbReference>
<evidence type="ECO:0000256" key="3">
    <source>
        <dbReference type="ARBA" id="ARBA00022448"/>
    </source>
</evidence>
<comment type="similarity">
    <text evidence="2">Belongs to the major facilitator superfamily. Metabolite:H+ Symporter (MHS) family (TC 2.A.1.6) family.</text>
</comment>
<gene>
    <name evidence="13" type="ORF">HEB94_009980</name>
</gene>
<feature type="transmembrane region" description="Helical" evidence="11">
    <location>
        <begin position="252"/>
        <end position="271"/>
    </location>
</feature>
<comment type="caution">
    <text evidence="13">The sequence shown here is derived from an EMBL/GenBank/DDBJ whole genome shotgun (WGS) entry which is preliminary data.</text>
</comment>
<evidence type="ECO:0000256" key="5">
    <source>
        <dbReference type="ARBA" id="ARBA00022692"/>
    </source>
</evidence>
<dbReference type="InterPro" id="IPR020846">
    <property type="entry name" value="MFS_dom"/>
</dbReference>
<feature type="transmembrane region" description="Helical" evidence="11">
    <location>
        <begin position="124"/>
        <end position="147"/>
    </location>
</feature>
<dbReference type="InterPro" id="IPR036259">
    <property type="entry name" value="MFS_trans_sf"/>
</dbReference>
<dbReference type="InterPro" id="IPR005828">
    <property type="entry name" value="MFS_sugar_transport-like"/>
</dbReference>
<dbReference type="Pfam" id="PF07690">
    <property type="entry name" value="MFS_1"/>
    <property type="match status" value="1"/>
</dbReference>
<feature type="transmembrane region" description="Helical" evidence="11">
    <location>
        <begin position="37"/>
        <end position="53"/>
    </location>
</feature>
<dbReference type="PANTHER" id="PTHR43528:SF1">
    <property type="entry name" value="ALPHA-KETOGLUTARATE PERMEASE"/>
    <property type="match status" value="1"/>
</dbReference>
<comment type="function">
    <text evidence="9">May be a proton symporter involved in the uptake of osmolytes such as proline and glycine betaine.</text>
</comment>
<accession>A0A927N7M0</accession>
<evidence type="ECO:0000256" key="9">
    <source>
        <dbReference type="ARBA" id="ARBA00037295"/>
    </source>
</evidence>
<dbReference type="PROSITE" id="PS00217">
    <property type="entry name" value="SUGAR_TRANSPORT_2"/>
    <property type="match status" value="1"/>
</dbReference>
<dbReference type="FunFam" id="1.20.1250.20:FF:000001">
    <property type="entry name" value="Dicarboxylate MFS transporter"/>
    <property type="match status" value="1"/>
</dbReference>
<dbReference type="Pfam" id="PF00083">
    <property type="entry name" value="Sugar_tr"/>
    <property type="match status" value="1"/>
</dbReference>
<sequence length="436" mass="45112">MTNPSARTHNAAQPLAQLSPKVVVAGAVGSIVEYYDFALYGYVATILAAQFFASGDPTAALLNTLATFALAFVLRPLAGILFGHLGDRYGRKNALAATVLVMAVASGLIGFLPTYAAIGVGASALLVLARCVQGVAAGGELGGAASLVAEYSPNHRRGVLCATTQTGALTGALLASLLVSALNQLLGTATMADWGWRVPFLIAIPLGLVGLWIRTRLADSPHFAELERGEEQAKAPVLELFRNHRSGLAKTIGLSILLFAGYYVAYVYVNIHLQKVVGVDPRLAFWSTTLTLAVSVAATPLFGRLSDRVGRKPVFVGASVAAGILALPCFVLLNQGGAIAVASHVVLGITDSALMGVALAAFAEMFPTRVRYTGVALGFNVGAALAGGTAPYVSTWLVNTTGSALSPAYFLICTAAVTLLTALKLRETAGSALRDV</sequence>
<organism evidence="13 14">
    <name type="scientific">Actinopolymorpha pittospori</name>
    <dbReference type="NCBI Taxonomy" id="648752"/>
    <lineage>
        <taxon>Bacteria</taxon>
        <taxon>Bacillati</taxon>
        <taxon>Actinomycetota</taxon>
        <taxon>Actinomycetes</taxon>
        <taxon>Propionibacteriales</taxon>
        <taxon>Actinopolymorphaceae</taxon>
        <taxon>Actinopolymorpha</taxon>
    </lineage>
</organism>
<feature type="transmembrane region" description="Helical" evidence="11">
    <location>
        <begin position="339"/>
        <end position="363"/>
    </location>
</feature>
<feature type="transmembrane region" description="Helical" evidence="11">
    <location>
        <begin position="159"/>
        <end position="182"/>
    </location>
</feature>
<evidence type="ECO:0000256" key="6">
    <source>
        <dbReference type="ARBA" id="ARBA00022847"/>
    </source>
</evidence>
<evidence type="ECO:0000313" key="13">
    <source>
        <dbReference type="EMBL" id="MBE1613132.1"/>
    </source>
</evidence>
<evidence type="ECO:0000256" key="11">
    <source>
        <dbReference type="SAM" id="Phobius"/>
    </source>
</evidence>
<dbReference type="RefSeq" id="WP_202896951.1">
    <property type="nucleotide sequence ID" value="NZ_BAABJL010000070.1"/>
</dbReference>
<dbReference type="PROSITE" id="PS50850">
    <property type="entry name" value="MFS"/>
    <property type="match status" value="1"/>
</dbReference>
<keyword evidence="14" id="KW-1185">Reference proteome</keyword>
<feature type="transmembrane region" description="Helical" evidence="11">
    <location>
        <begin position="94"/>
        <end position="118"/>
    </location>
</feature>
<evidence type="ECO:0000256" key="4">
    <source>
        <dbReference type="ARBA" id="ARBA00022475"/>
    </source>
</evidence>
<evidence type="ECO:0000259" key="12">
    <source>
        <dbReference type="PROSITE" id="PS50850"/>
    </source>
</evidence>